<dbReference type="RefSeq" id="WP_380600062.1">
    <property type="nucleotide sequence ID" value="NZ_JBHSDU010000003.1"/>
</dbReference>
<keyword evidence="9" id="KW-1185">Reference proteome</keyword>
<dbReference type="Pfam" id="PF01011">
    <property type="entry name" value="PQQ"/>
    <property type="match status" value="2"/>
</dbReference>
<dbReference type="PANTHER" id="PTHR32303">
    <property type="entry name" value="QUINOPROTEIN ALCOHOL DEHYDROGENASE (CYTOCHROME C)"/>
    <property type="match status" value="1"/>
</dbReference>
<evidence type="ECO:0000256" key="2">
    <source>
        <dbReference type="ARBA" id="ARBA00008156"/>
    </source>
</evidence>
<feature type="compositionally biased region" description="Low complexity" evidence="6">
    <location>
        <begin position="34"/>
        <end position="56"/>
    </location>
</feature>
<comment type="similarity">
    <text evidence="2">Belongs to the bacterial PQQ dehydrogenase family.</text>
</comment>
<protein>
    <submittedName>
        <fullName evidence="8">PQQ-dependent dehydrogenase, methanol/ethanol family</fullName>
        <ecNumber evidence="8">1.1.2.-</ecNumber>
    </submittedName>
</protein>
<keyword evidence="5 8" id="KW-0560">Oxidoreductase</keyword>
<gene>
    <name evidence="8" type="ORF">ACFPN2_07155</name>
</gene>
<dbReference type="InterPro" id="IPR002372">
    <property type="entry name" value="PQQ_rpt_dom"/>
</dbReference>
<keyword evidence="4" id="KW-0634">PQQ</keyword>
<keyword evidence="3" id="KW-0479">Metal-binding</keyword>
<evidence type="ECO:0000256" key="6">
    <source>
        <dbReference type="SAM" id="MobiDB-lite"/>
    </source>
</evidence>
<organism evidence="8 9">
    <name type="scientific">Steroidobacter flavus</name>
    <dbReference type="NCBI Taxonomy" id="1842136"/>
    <lineage>
        <taxon>Bacteria</taxon>
        <taxon>Pseudomonadati</taxon>
        <taxon>Pseudomonadota</taxon>
        <taxon>Gammaproteobacteria</taxon>
        <taxon>Steroidobacterales</taxon>
        <taxon>Steroidobacteraceae</taxon>
        <taxon>Steroidobacter</taxon>
    </lineage>
</organism>
<reference evidence="9" key="1">
    <citation type="journal article" date="2019" name="Int. J. Syst. Evol. Microbiol.">
        <title>The Global Catalogue of Microorganisms (GCM) 10K type strain sequencing project: providing services to taxonomists for standard genome sequencing and annotation.</title>
        <authorList>
            <consortium name="The Broad Institute Genomics Platform"/>
            <consortium name="The Broad Institute Genome Sequencing Center for Infectious Disease"/>
            <person name="Wu L."/>
            <person name="Ma J."/>
        </authorList>
    </citation>
    <scope>NUCLEOTIDE SEQUENCE [LARGE SCALE GENOMIC DNA]</scope>
    <source>
        <strain evidence="9">CGMCC 1.10759</strain>
    </source>
</reference>
<sequence length="620" mass="67501">MVTLASCTLLGCHQSEPSGLTQVNEIANPQSVSSAAAPAPAAGPANISAPAAASPPEDGQWMMPARDYANTRFSGLDEINTDNVSKLQLEFTFATGTLLGQESAVLAVGDTLYFVTPFPNILYAVDLKQPGGGLKWKFDPKPDASAQGVACCQPVIRGPVYSNGRIFYNTTDTHTVALDAATGQLLWKTRVGDFNYGEAFTMAPLVVKDKVLVGNSGAEFGARGWLTALNVSDGSVAWRAYSTGSDADALIDTAEFKPFYPQYHGKDLGITTFPPDHWKIGGGTVWGWISYDPELDLIYYGTSNPSPWNHEVRPGDNLWTNGIFARNPDNGHARWFYQTSPHDLWDHSGVNENLLLDVNWEGKPRKVLVRPDRNGYIYVIDRVTGELLAADAFTYITASKGVDMKTGRLIHNEDKIPSQGKVVREVCPNSPGAKDWTPSSFSKRTGLIYMPHNNMCMDWEIKPVSYIAGTGYLGVNARFYPGPGDHVGEMMAWDPVARRKLWAVNEKWPVWSGTAVTAGDVVFYGNLEGWFKAVHARTGEVLWQFRTASGIIGQPTTFRGPDGRQYVAILSGIGGWAGALVSSELDERDPTAAKGFGNMIGELKKQSGIGGMLYVFALPR</sequence>
<dbReference type="SMART" id="SM00564">
    <property type="entry name" value="PQQ"/>
    <property type="match status" value="3"/>
</dbReference>
<feature type="region of interest" description="Disordered" evidence="6">
    <location>
        <begin position="34"/>
        <end position="59"/>
    </location>
</feature>
<dbReference type="InterPro" id="IPR011047">
    <property type="entry name" value="Quinoprotein_ADH-like_sf"/>
</dbReference>
<dbReference type="Gene3D" id="2.140.10.10">
    <property type="entry name" value="Quinoprotein alcohol dehydrogenase-like superfamily"/>
    <property type="match status" value="1"/>
</dbReference>
<evidence type="ECO:0000256" key="3">
    <source>
        <dbReference type="ARBA" id="ARBA00022723"/>
    </source>
</evidence>
<proteinExistence type="inferred from homology"/>
<dbReference type="GO" id="GO:0016491">
    <property type="term" value="F:oxidoreductase activity"/>
    <property type="evidence" value="ECO:0007669"/>
    <property type="project" value="UniProtKB-KW"/>
</dbReference>
<evidence type="ECO:0000313" key="9">
    <source>
        <dbReference type="Proteomes" id="UP001595904"/>
    </source>
</evidence>
<evidence type="ECO:0000256" key="1">
    <source>
        <dbReference type="ARBA" id="ARBA00001931"/>
    </source>
</evidence>
<evidence type="ECO:0000259" key="7">
    <source>
        <dbReference type="Pfam" id="PF01011"/>
    </source>
</evidence>
<comment type="caution">
    <text evidence="8">The sequence shown here is derived from an EMBL/GenBank/DDBJ whole genome shotgun (WGS) entry which is preliminary data.</text>
</comment>
<dbReference type="EMBL" id="JBHSDU010000003">
    <property type="protein sequence ID" value="MFC4308854.1"/>
    <property type="molecule type" value="Genomic_DNA"/>
</dbReference>
<feature type="domain" description="Pyrrolo-quinoline quinone repeat" evidence="7">
    <location>
        <begin position="61"/>
        <end position="388"/>
    </location>
</feature>
<evidence type="ECO:0000256" key="5">
    <source>
        <dbReference type="ARBA" id="ARBA00023002"/>
    </source>
</evidence>
<dbReference type="SUPFAM" id="SSF50998">
    <property type="entry name" value="Quinoprotein alcohol dehydrogenase-like"/>
    <property type="match status" value="1"/>
</dbReference>
<dbReference type="PANTHER" id="PTHR32303:SF4">
    <property type="entry name" value="QUINOPROTEIN GLUCOSE DEHYDROGENASE"/>
    <property type="match status" value="1"/>
</dbReference>
<dbReference type="InterPro" id="IPR018391">
    <property type="entry name" value="PQQ_b-propeller_rpt"/>
</dbReference>
<feature type="domain" description="Pyrrolo-quinoline quinone repeat" evidence="7">
    <location>
        <begin position="503"/>
        <end position="567"/>
    </location>
</feature>
<accession>A0ABV8SMM3</accession>
<name>A0ABV8SMM3_9GAMM</name>
<dbReference type="NCBIfam" id="TIGR03075">
    <property type="entry name" value="PQQ_enz_alc_DH"/>
    <property type="match status" value="1"/>
</dbReference>
<evidence type="ECO:0000256" key="4">
    <source>
        <dbReference type="ARBA" id="ARBA00022891"/>
    </source>
</evidence>
<dbReference type="InterPro" id="IPR017512">
    <property type="entry name" value="PQQ_MeOH/EtOH_DH"/>
</dbReference>
<dbReference type="Proteomes" id="UP001595904">
    <property type="component" value="Unassembled WGS sequence"/>
</dbReference>
<comment type="cofactor">
    <cofactor evidence="1">
        <name>pyrroloquinoline quinone</name>
        <dbReference type="ChEBI" id="CHEBI:58442"/>
    </cofactor>
</comment>
<dbReference type="EC" id="1.1.2.-" evidence="8"/>
<evidence type="ECO:0000313" key="8">
    <source>
        <dbReference type="EMBL" id="MFC4308854.1"/>
    </source>
</evidence>